<dbReference type="SUPFAM" id="SSF53383">
    <property type="entry name" value="PLP-dependent transferases"/>
    <property type="match status" value="1"/>
</dbReference>
<dbReference type="InterPro" id="IPR005814">
    <property type="entry name" value="Aminotrans_3"/>
</dbReference>
<dbReference type="OMA" id="GAIETMK"/>
<reference evidence="4 5" key="2">
    <citation type="journal article" date="2008" name="Nature">
        <title>The Phaeodactylum genome reveals the evolutionary history of diatom genomes.</title>
        <authorList>
            <person name="Bowler C."/>
            <person name="Allen A.E."/>
            <person name="Badger J.H."/>
            <person name="Grimwood J."/>
            <person name="Jabbari K."/>
            <person name="Kuo A."/>
            <person name="Maheswari U."/>
            <person name="Martens C."/>
            <person name="Maumus F."/>
            <person name="Otillar R.P."/>
            <person name="Rayko E."/>
            <person name="Salamov A."/>
            <person name="Vandepoele K."/>
            <person name="Beszteri B."/>
            <person name="Gruber A."/>
            <person name="Heijde M."/>
            <person name="Katinka M."/>
            <person name="Mock T."/>
            <person name="Valentin K."/>
            <person name="Verret F."/>
            <person name="Berges J.A."/>
            <person name="Brownlee C."/>
            <person name="Cadoret J.P."/>
            <person name="Chiovitti A."/>
            <person name="Choi C.J."/>
            <person name="Coesel S."/>
            <person name="De Martino A."/>
            <person name="Detter J.C."/>
            <person name="Durkin C."/>
            <person name="Falciatore A."/>
            <person name="Fournet J."/>
            <person name="Haruta M."/>
            <person name="Huysman M.J."/>
            <person name="Jenkins B.D."/>
            <person name="Jiroutova K."/>
            <person name="Jorgensen R.E."/>
            <person name="Joubert Y."/>
            <person name="Kaplan A."/>
            <person name="Kroger N."/>
            <person name="Kroth P.G."/>
            <person name="La Roche J."/>
            <person name="Lindquist E."/>
            <person name="Lommer M."/>
            <person name="Martin-Jezequel V."/>
            <person name="Lopez P.J."/>
            <person name="Lucas S."/>
            <person name="Mangogna M."/>
            <person name="McGinnis K."/>
            <person name="Medlin L.K."/>
            <person name="Montsant A."/>
            <person name="Oudot-Le Secq M.P."/>
            <person name="Napoli C."/>
            <person name="Obornik M."/>
            <person name="Parker M.S."/>
            <person name="Petit J.L."/>
            <person name="Porcel B.M."/>
            <person name="Poulsen N."/>
            <person name="Robison M."/>
            <person name="Rychlewski L."/>
            <person name="Rynearson T.A."/>
            <person name="Schmutz J."/>
            <person name="Shapiro H."/>
            <person name="Siaut M."/>
            <person name="Stanley M."/>
            <person name="Sussman M.R."/>
            <person name="Taylor A.R."/>
            <person name="Vardi A."/>
            <person name="von Dassow P."/>
            <person name="Vyverman W."/>
            <person name="Willis A."/>
            <person name="Wyrwicz L.S."/>
            <person name="Rokhsar D.S."/>
            <person name="Weissenbach J."/>
            <person name="Armbrust E.V."/>
            <person name="Green B.R."/>
            <person name="Van de Peer Y."/>
            <person name="Grigoriev I.V."/>
        </authorList>
    </citation>
    <scope>NUCLEOTIDE SEQUENCE [LARGE SCALE GENOMIC DNA]</scope>
    <source>
        <strain evidence="4 5">CCMP1335</strain>
    </source>
</reference>
<organism evidence="4 5">
    <name type="scientific">Thalassiosira pseudonana</name>
    <name type="common">Marine diatom</name>
    <name type="synonym">Cyclotella nana</name>
    <dbReference type="NCBI Taxonomy" id="35128"/>
    <lineage>
        <taxon>Eukaryota</taxon>
        <taxon>Sar</taxon>
        <taxon>Stramenopiles</taxon>
        <taxon>Ochrophyta</taxon>
        <taxon>Bacillariophyta</taxon>
        <taxon>Coscinodiscophyceae</taxon>
        <taxon>Thalassiosirophycidae</taxon>
        <taxon>Thalassiosirales</taxon>
        <taxon>Thalassiosiraceae</taxon>
        <taxon>Thalassiosira</taxon>
    </lineage>
</organism>
<dbReference type="InterPro" id="IPR015424">
    <property type="entry name" value="PyrdxlP-dep_Trfase"/>
</dbReference>
<dbReference type="HOGENOM" id="CLU_016922_8_0_1"/>
<dbReference type="GO" id="GO:0008483">
    <property type="term" value="F:transaminase activity"/>
    <property type="evidence" value="ECO:0007669"/>
    <property type="project" value="UniProtKB-KW"/>
</dbReference>
<dbReference type="PANTHER" id="PTHR45688:SF13">
    <property type="entry name" value="ALANINE--GLYOXYLATE AMINOTRANSFERASE 2-LIKE"/>
    <property type="match status" value="1"/>
</dbReference>
<proteinExistence type="inferred from homology"/>
<gene>
    <name evidence="4" type="ORF">THAPSDRAFT_2775</name>
</gene>
<dbReference type="Gene3D" id="3.40.640.10">
    <property type="entry name" value="Type I PLP-dependent aspartate aminotransferase-like (Major domain)"/>
    <property type="match status" value="1"/>
</dbReference>
<evidence type="ECO:0000256" key="1">
    <source>
        <dbReference type="ARBA" id="ARBA00008954"/>
    </source>
</evidence>
<dbReference type="PIRSF" id="PIRSF000521">
    <property type="entry name" value="Transaminase_4ab_Lys_Orn"/>
    <property type="match status" value="1"/>
</dbReference>
<dbReference type="Pfam" id="PF00202">
    <property type="entry name" value="Aminotran_3"/>
    <property type="match status" value="1"/>
</dbReference>
<sequence>MMEALHSTIAFVGTIVLARRYICKRSFATADIPASLSEAYKLSNTEVEQYRAQYVSNSCSVSYANSGPLHIIHGKGTRLIDIHGHSYLDTRNNVAHVGHGHPDVVRAITYQVEQLNTNTRYLHPNASLLAKKLSDLLPEPLDVVFFVNSGSEANDLALRLARAYKDSKLPYRPNTQHNIITIDHAYHGHTLATLDVSPYKHRQGTEMRCPDYVRRVPYPDLYRGTHSGTSDEEEAAQKYASYVETACEELSSDGNSLSAFIMEGGMSVAGVILSPRSYVKRCVEAIHKAGAVYIADEVQTGFGRLGSCMWAFQYSNDGEVDEDGIVPDIVTVGKPFGNGMPLAAVVTNRRIASAFESLGVEYFNTFAGNPVCCASGLAMLDVLSKERLQQNALTVGNYLIELFRDVQSRHPIIGCIRGSGLFIGVELVKDGSLEPATKETSFMCSTLKVKYQVLTSVDGFYENVIVIKPPMCFSKEDAVEFVACFEKVLVVDLPVAINSLAEMGKTPT</sequence>
<dbReference type="CDD" id="cd00610">
    <property type="entry name" value="OAT_like"/>
    <property type="match status" value="1"/>
</dbReference>
<keyword evidence="4" id="KW-0032">Aminotransferase</keyword>
<keyword evidence="4" id="KW-0808">Transferase</keyword>
<name>B8BVB2_THAPS</name>
<evidence type="ECO:0000313" key="5">
    <source>
        <dbReference type="Proteomes" id="UP000001449"/>
    </source>
</evidence>
<dbReference type="STRING" id="35128.B8BVB2"/>
<comment type="similarity">
    <text evidence="1 3">Belongs to the class-III pyridoxal-phosphate-dependent aminotransferase family.</text>
</comment>
<keyword evidence="2 3" id="KW-0663">Pyridoxal phosphate</keyword>
<dbReference type="InParanoid" id="B8BVB2"/>
<dbReference type="Proteomes" id="UP000001449">
    <property type="component" value="Chromosome 2"/>
</dbReference>
<dbReference type="GO" id="GO:0030170">
    <property type="term" value="F:pyridoxal phosphate binding"/>
    <property type="evidence" value="ECO:0007669"/>
    <property type="project" value="InterPro"/>
</dbReference>
<evidence type="ECO:0000313" key="4">
    <source>
        <dbReference type="EMBL" id="EED94903.1"/>
    </source>
</evidence>
<reference evidence="4 5" key="1">
    <citation type="journal article" date="2004" name="Science">
        <title>The genome of the diatom Thalassiosira pseudonana: ecology, evolution, and metabolism.</title>
        <authorList>
            <person name="Armbrust E.V."/>
            <person name="Berges J.A."/>
            <person name="Bowler C."/>
            <person name="Green B.R."/>
            <person name="Martinez D."/>
            <person name="Putnam N.H."/>
            <person name="Zhou S."/>
            <person name="Allen A.E."/>
            <person name="Apt K.E."/>
            <person name="Bechner M."/>
            <person name="Brzezinski M.A."/>
            <person name="Chaal B.K."/>
            <person name="Chiovitti A."/>
            <person name="Davis A.K."/>
            <person name="Demarest M.S."/>
            <person name="Detter J.C."/>
            <person name="Glavina T."/>
            <person name="Goodstein D."/>
            <person name="Hadi M.Z."/>
            <person name="Hellsten U."/>
            <person name="Hildebrand M."/>
            <person name="Jenkins B.D."/>
            <person name="Jurka J."/>
            <person name="Kapitonov V.V."/>
            <person name="Kroger N."/>
            <person name="Lau W.W."/>
            <person name="Lane T.W."/>
            <person name="Larimer F.W."/>
            <person name="Lippmeier J.C."/>
            <person name="Lucas S."/>
            <person name="Medina M."/>
            <person name="Montsant A."/>
            <person name="Obornik M."/>
            <person name="Parker M.S."/>
            <person name="Palenik B."/>
            <person name="Pazour G.J."/>
            <person name="Richardson P.M."/>
            <person name="Rynearson T.A."/>
            <person name="Saito M.A."/>
            <person name="Schwartz D.C."/>
            <person name="Thamatrakoln K."/>
            <person name="Valentin K."/>
            <person name="Vardi A."/>
            <person name="Wilkerson F.P."/>
            <person name="Rokhsar D.S."/>
        </authorList>
    </citation>
    <scope>NUCLEOTIDE SEQUENCE [LARGE SCALE GENOMIC DNA]</scope>
    <source>
        <strain evidence="4 5">CCMP1335</strain>
    </source>
</reference>
<dbReference type="PaxDb" id="35128-Thaps2775"/>
<dbReference type="RefSeq" id="XP_002287460.1">
    <property type="nucleotide sequence ID" value="XM_002287424.1"/>
</dbReference>
<dbReference type="AlphaFoldDB" id="B8BVB2"/>
<dbReference type="KEGG" id="tps:THAPSDRAFT_2775"/>
<dbReference type="eggNOG" id="KOG1403">
    <property type="taxonomic scope" value="Eukaryota"/>
</dbReference>
<evidence type="ECO:0000256" key="2">
    <source>
        <dbReference type="ARBA" id="ARBA00022898"/>
    </source>
</evidence>
<protein>
    <submittedName>
        <fullName evidence="4">Alanine:glyoxylate aminotransferase</fullName>
    </submittedName>
</protein>
<dbReference type="InterPro" id="IPR015421">
    <property type="entry name" value="PyrdxlP-dep_Trfase_major"/>
</dbReference>
<dbReference type="EMBL" id="CM000639">
    <property type="protein sequence ID" value="EED94903.1"/>
    <property type="molecule type" value="Genomic_DNA"/>
</dbReference>
<dbReference type="PANTHER" id="PTHR45688">
    <property type="match status" value="1"/>
</dbReference>
<keyword evidence="5" id="KW-1185">Reference proteome</keyword>
<dbReference type="GeneID" id="7452456"/>
<dbReference type="Gene3D" id="3.90.1150.10">
    <property type="entry name" value="Aspartate Aminotransferase, domain 1"/>
    <property type="match status" value="1"/>
</dbReference>
<dbReference type="InterPro" id="IPR015422">
    <property type="entry name" value="PyrdxlP-dep_Trfase_small"/>
</dbReference>
<evidence type="ECO:0000256" key="3">
    <source>
        <dbReference type="RuleBase" id="RU003560"/>
    </source>
</evidence>
<accession>B8BVB2</accession>